<keyword evidence="3" id="KW-1185">Reference proteome</keyword>
<proteinExistence type="predicted"/>
<name>A0A511MY64_DEIC1</name>
<evidence type="ECO:0000313" key="2">
    <source>
        <dbReference type="EMBL" id="GEM45077.1"/>
    </source>
</evidence>
<dbReference type="AlphaFoldDB" id="A0A511MY64"/>
<dbReference type="EMBL" id="BJXB01000002">
    <property type="protein sequence ID" value="GEM45077.1"/>
    <property type="molecule type" value="Genomic_DNA"/>
</dbReference>
<evidence type="ECO:0000313" key="3">
    <source>
        <dbReference type="Proteomes" id="UP000321306"/>
    </source>
</evidence>
<comment type="caution">
    <text evidence="2">The sequence shown here is derived from an EMBL/GenBank/DDBJ whole genome shotgun (WGS) entry which is preliminary data.</text>
</comment>
<feature type="compositionally biased region" description="Polar residues" evidence="1">
    <location>
        <begin position="1"/>
        <end position="11"/>
    </location>
</feature>
<protein>
    <submittedName>
        <fullName evidence="2">Uncharacterized protein</fullName>
    </submittedName>
</protein>
<dbReference type="Proteomes" id="UP000321306">
    <property type="component" value="Unassembled WGS sequence"/>
</dbReference>
<feature type="region of interest" description="Disordered" evidence="1">
    <location>
        <begin position="1"/>
        <end position="20"/>
    </location>
</feature>
<organism evidence="2 3">
    <name type="scientific">Deinococcus cellulosilyticus (strain DSM 18568 / NBRC 106333 / KACC 11606 / 5516J-15)</name>
    <dbReference type="NCBI Taxonomy" id="1223518"/>
    <lineage>
        <taxon>Bacteria</taxon>
        <taxon>Thermotogati</taxon>
        <taxon>Deinococcota</taxon>
        <taxon>Deinococci</taxon>
        <taxon>Deinococcales</taxon>
        <taxon>Deinococcaceae</taxon>
        <taxon>Deinococcus</taxon>
    </lineage>
</organism>
<dbReference type="OrthoDB" id="9813328at2"/>
<gene>
    <name evidence="2" type="ORF">DC3_07120</name>
</gene>
<accession>A0A511MY64</accession>
<evidence type="ECO:0000256" key="1">
    <source>
        <dbReference type="SAM" id="MobiDB-lite"/>
    </source>
</evidence>
<sequence>MGLAKNQSRFQETVLPQKKQHHPEQVIHSLADHWIVKENVQIGYINENFLLISSYGVYAIFPQEVRGHLNMTPRGFTVEGQHQTPVVQTIQESVKNFEKRLGIKVQPIVLYKELWESETHNLPLGPARQEWDSGDIKILSWEGLQPYLMSRVRWYLNWPDLMKICKRLREMQY</sequence>
<reference evidence="2 3" key="1">
    <citation type="submission" date="2019-07" db="EMBL/GenBank/DDBJ databases">
        <title>Whole genome shotgun sequence of Deinococcus cellulosilyticus NBRC 106333.</title>
        <authorList>
            <person name="Hosoyama A."/>
            <person name="Uohara A."/>
            <person name="Ohji S."/>
            <person name="Ichikawa N."/>
        </authorList>
    </citation>
    <scope>NUCLEOTIDE SEQUENCE [LARGE SCALE GENOMIC DNA]</scope>
    <source>
        <strain evidence="2 3">NBRC 106333</strain>
    </source>
</reference>
<dbReference type="RefSeq" id="WP_146882370.1">
    <property type="nucleotide sequence ID" value="NZ_BJXB01000002.1"/>
</dbReference>